<sequence length="79" mass="8737">MNPINFISKNITQQLMDEGYSLSVAQGGANEAVNLYRRASQPTTRSRGIYDDCLKIALNYAKMSGEKAKPIKTAKKKKA</sequence>
<dbReference type="AlphaFoldDB" id="A0AA91BGA5"/>
<protein>
    <submittedName>
        <fullName evidence="1">Uncharacterized protein</fullName>
    </submittedName>
</protein>
<comment type="caution">
    <text evidence="1">The sequence shown here is derived from an EMBL/GenBank/DDBJ whole genome shotgun (WGS) entry which is preliminary data.</text>
</comment>
<name>A0AA91BGA5_9GAMM</name>
<dbReference type="RefSeq" id="WP_167311166.1">
    <property type="nucleotide sequence ID" value="NZ_JAASAN010000001.1"/>
</dbReference>
<accession>A0AA91BGA5</accession>
<reference evidence="1" key="1">
    <citation type="submission" date="2020-03" db="EMBL/GenBank/DDBJ databases">
        <authorList>
            <person name="Kislichkina A."/>
            <person name="Dentovskaya S."/>
            <person name="Shaikhutdinov R."/>
            <person name="Ivanov S."/>
            <person name="Sizova A."/>
            <person name="Solomentsev V."/>
            <person name="Bogun A."/>
        </authorList>
    </citation>
    <scope>NUCLEOTIDE SEQUENCE</scope>
    <source>
        <strain evidence="1">SCPM-O-B-8025</strain>
    </source>
</reference>
<proteinExistence type="predicted"/>
<dbReference type="Proteomes" id="UP000698240">
    <property type="component" value="Unassembled WGS sequence"/>
</dbReference>
<gene>
    <name evidence="1" type="ORF">HB980_00725</name>
</gene>
<evidence type="ECO:0000313" key="2">
    <source>
        <dbReference type="Proteomes" id="UP000698240"/>
    </source>
</evidence>
<dbReference type="EMBL" id="JAASAN010000001">
    <property type="protein sequence ID" value="NIL25086.1"/>
    <property type="molecule type" value="Genomic_DNA"/>
</dbReference>
<organism evidence="1 2">
    <name type="scientific">Yersinia massiliensis</name>
    <dbReference type="NCBI Taxonomy" id="419257"/>
    <lineage>
        <taxon>Bacteria</taxon>
        <taxon>Pseudomonadati</taxon>
        <taxon>Pseudomonadota</taxon>
        <taxon>Gammaproteobacteria</taxon>
        <taxon>Enterobacterales</taxon>
        <taxon>Yersiniaceae</taxon>
        <taxon>Yersinia</taxon>
    </lineage>
</organism>
<evidence type="ECO:0000313" key="1">
    <source>
        <dbReference type="EMBL" id="NIL25086.1"/>
    </source>
</evidence>